<dbReference type="SUPFAM" id="SSF56300">
    <property type="entry name" value="Metallo-dependent phosphatases"/>
    <property type="match status" value="1"/>
</dbReference>
<evidence type="ECO:0000256" key="2">
    <source>
        <dbReference type="PIRSR" id="PIRSR004789-51"/>
    </source>
</evidence>
<evidence type="ECO:0000256" key="1">
    <source>
        <dbReference type="PIRSR" id="PIRSR004789-50"/>
    </source>
</evidence>
<dbReference type="GO" id="GO:0004113">
    <property type="term" value="F:2',3'-cyclic-nucleotide 3'-phosphodiesterase activity"/>
    <property type="evidence" value="ECO:0007669"/>
    <property type="project" value="TreeGrafter"/>
</dbReference>
<name>A0A511RJ11_9DEIN</name>
<dbReference type="GO" id="GO:0046872">
    <property type="term" value="F:metal ion binding"/>
    <property type="evidence" value="ECO:0007669"/>
    <property type="project" value="UniProtKB-KW"/>
</dbReference>
<dbReference type="InterPro" id="IPR029052">
    <property type="entry name" value="Metallo-depent_PP-like"/>
</dbReference>
<accession>A0A511RJ11</accession>
<dbReference type="RefSeq" id="WP_147146633.1">
    <property type="nucleotide sequence ID" value="NZ_BJXN01000006.1"/>
</dbReference>
<protein>
    <submittedName>
        <fullName evidence="3">Metallophosphoesterase</fullName>
    </submittedName>
</protein>
<feature type="binding site" evidence="2">
    <location>
        <position position="172"/>
    </location>
    <ligand>
        <name>Fe cation</name>
        <dbReference type="ChEBI" id="CHEBI:24875"/>
        <label>1</label>
    </ligand>
</feature>
<dbReference type="Gene3D" id="3.60.21.10">
    <property type="match status" value="1"/>
</dbReference>
<dbReference type="InterPro" id="IPR005235">
    <property type="entry name" value="YmdB-like"/>
</dbReference>
<dbReference type="PIRSF" id="PIRSF004789">
    <property type="entry name" value="DR1281"/>
    <property type="match status" value="1"/>
</dbReference>
<gene>
    <name evidence="3" type="ORF">ODE01S_10670</name>
</gene>
<dbReference type="CDD" id="cd07382">
    <property type="entry name" value="MPP_DR1281"/>
    <property type="match status" value="1"/>
</dbReference>
<reference evidence="3 4" key="1">
    <citation type="submission" date="2019-07" db="EMBL/GenBank/DDBJ databases">
        <title>Whole genome shotgun sequence of Oceanithermus desulfurans NBRC 100063.</title>
        <authorList>
            <person name="Hosoyama A."/>
            <person name="Uohara A."/>
            <person name="Ohji S."/>
            <person name="Ichikawa N."/>
        </authorList>
    </citation>
    <scope>NUCLEOTIDE SEQUENCE [LARGE SCALE GENOMIC DNA]</scope>
    <source>
        <strain evidence="3 4">NBRC 100063</strain>
    </source>
</reference>
<dbReference type="Pfam" id="PF13277">
    <property type="entry name" value="YmdB"/>
    <property type="match status" value="1"/>
</dbReference>
<feature type="binding site" evidence="2">
    <location>
        <position position="38"/>
    </location>
    <ligand>
        <name>Fe cation</name>
        <dbReference type="ChEBI" id="CHEBI:24875"/>
        <label>1</label>
    </ligand>
</feature>
<dbReference type="Proteomes" id="UP000321827">
    <property type="component" value="Unassembled WGS sequence"/>
</dbReference>
<feature type="binding site" evidence="2">
    <location>
        <position position="170"/>
    </location>
    <ligand>
        <name>Fe cation</name>
        <dbReference type="ChEBI" id="CHEBI:24875"/>
        <label>2</label>
    </ligand>
</feature>
<dbReference type="PANTHER" id="PTHR36303">
    <property type="entry name" value="2',3'-CYCLIC-NUCLEOTIDE 2'-PHOSPHODIESTERASE"/>
    <property type="match status" value="1"/>
</dbReference>
<evidence type="ECO:0000313" key="3">
    <source>
        <dbReference type="EMBL" id="GEM89633.1"/>
    </source>
</evidence>
<proteinExistence type="predicted"/>
<feature type="binding site" evidence="2">
    <location>
        <position position="145"/>
    </location>
    <ligand>
        <name>Fe cation</name>
        <dbReference type="ChEBI" id="CHEBI:24875"/>
        <label>2</label>
    </ligand>
</feature>
<feature type="binding site" evidence="2">
    <location>
        <position position="37"/>
    </location>
    <ligand>
        <name>Fe cation</name>
        <dbReference type="ChEBI" id="CHEBI:24875"/>
        <label>1</label>
    </ligand>
</feature>
<feature type="binding site" evidence="2">
    <location>
        <position position="8"/>
    </location>
    <ligand>
        <name>Fe cation</name>
        <dbReference type="ChEBI" id="CHEBI:24875"/>
        <label>1</label>
    </ligand>
</feature>
<dbReference type="AlphaFoldDB" id="A0A511RJ11"/>
<feature type="binding site" evidence="2">
    <location>
        <position position="65"/>
    </location>
    <ligand>
        <name>Fe cation</name>
        <dbReference type="ChEBI" id="CHEBI:24875"/>
        <label>2</label>
    </ligand>
</feature>
<feature type="binding site" evidence="2">
    <location>
        <position position="37"/>
    </location>
    <ligand>
        <name>Fe cation</name>
        <dbReference type="ChEBI" id="CHEBI:24875"/>
        <label>2</label>
    </ligand>
</feature>
<organism evidence="3 4">
    <name type="scientific">Oceanithermus desulfurans NBRC 100063</name>
    <dbReference type="NCBI Taxonomy" id="1227550"/>
    <lineage>
        <taxon>Bacteria</taxon>
        <taxon>Thermotogati</taxon>
        <taxon>Deinococcota</taxon>
        <taxon>Deinococci</taxon>
        <taxon>Thermales</taxon>
        <taxon>Thermaceae</taxon>
        <taxon>Oceanithermus</taxon>
    </lineage>
</organism>
<keyword evidence="2" id="KW-0479">Metal-binding</keyword>
<dbReference type="OrthoDB" id="9801109at2"/>
<comment type="caution">
    <text evidence="3">The sequence shown here is derived from an EMBL/GenBank/DDBJ whole genome shotgun (WGS) entry which is preliminary data.</text>
</comment>
<dbReference type="PANTHER" id="PTHR36303:SF1">
    <property type="entry name" value="2',3'-CYCLIC-NUCLEOTIDE 2'-PHOSPHODIESTERASE"/>
    <property type="match status" value="1"/>
</dbReference>
<dbReference type="EMBL" id="BJXN01000006">
    <property type="protein sequence ID" value="GEM89633.1"/>
    <property type="molecule type" value="Genomic_DNA"/>
</dbReference>
<evidence type="ECO:0000313" key="4">
    <source>
        <dbReference type="Proteomes" id="UP000321827"/>
    </source>
</evidence>
<feature type="active site" description="Proton donor" evidence="1">
    <location>
        <position position="66"/>
    </location>
</feature>
<sequence>MRVLFVGDVVARPGLRAVAMHLPDVRDRYDWVIVNGENAAGGKGLDKKSYRILREAGADLITLGNHAWDKKDVYDLIEREPIVRAANYPPGTPGRGWWVLERGGFRLLVVQVMGRVFMDALDDPFRTVDRVLEEVPHDAAIVEIHAEATSEKYALGFYLDGRVAAVLGTHTHVPTLDAGFLPGGTAFQADVGMTGTYRSIIGGEVKTFLDRFLTARPQPFRSAEGPALFVATELVFDGPRVQAISPYRWEEP</sequence>